<dbReference type="CDD" id="cd04189">
    <property type="entry name" value="G1P_TT_long"/>
    <property type="match status" value="1"/>
</dbReference>
<keyword evidence="2" id="KW-0808">Transferase</keyword>
<dbReference type="RefSeq" id="WP_319986898.1">
    <property type="nucleotide sequence ID" value="NZ_JAXAVV010000014.1"/>
</dbReference>
<gene>
    <name evidence="2" type="ORF">SK571_27070</name>
</gene>
<dbReference type="Proteomes" id="UP001271792">
    <property type="component" value="Unassembled WGS sequence"/>
</dbReference>
<reference evidence="2 3" key="1">
    <citation type="submission" date="2023-11" db="EMBL/GenBank/DDBJ databases">
        <title>Lentzea sokolovensis, sp. nov., Lentzea kristufkii, sp. nov., and Lentzea miocenensis, sp. nov., rare actinobacteria from Sokolov Coal Basin, Miocene lacustrine sediment, Czech Republic.</title>
        <authorList>
            <person name="Lara A."/>
            <person name="Kotroba L."/>
            <person name="Nouioui I."/>
            <person name="Neumann-Schaal M."/>
            <person name="Mast Y."/>
            <person name="Chronakova A."/>
        </authorList>
    </citation>
    <scope>NUCLEOTIDE SEQUENCE [LARGE SCALE GENOMIC DNA]</scope>
    <source>
        <strain evidence="2 3">BCCO 10_0798</strain>
    </source>
</reference>
<dbReference type="PANTHER" id="PTHR42883:SF2">
    <property type="entry name" value="THYMIDYLYLTRANSFERASE"/>
    <property type="match status" value="1"/>
</dbReference>
<evidence type="ECO:0000313" key="2">
    <source>
        <dbReference type="EMBL" id="MDX8053055.1"/>
    </source>
</evidence>
<dbReference type="GO" id="GO:0008879">
    <property type="term" value="F:glucose-1-phosphate thymidylyltransferase activity"/>
    <property type="evidence" value="ECO:0007669"/>
    <property type="project" value="UniProtKB-EC"/>
</dbReference>
<dbReference type="EC" id="2.7.7.24" evidence="2"/>
<dbReference type="Gene3D" id="2.160.10.10">
    <property type="entry name" value="Hexapeptide repeat proteins"/>
    <property type="match status" value="1"/>
</dbReference>
<evidence type="ECO:0000313" key="3">
    <source>
        <dbReference type="Proteomes" id="UP001271792"/>
    </source>
</evidence>
<reference evidence="2 3" key="2">
    <citation type="submission" date="2023-11" db="EMBL/GenBank/DDBJ databases">
        <authorList>
            <person name="Lara A.C."/>
            <person name="Chronakova A."/>
        </authorList>
    </citation>
    <scope>NUCLEOTIDE SEQUENCE [LARGE SCALE GENOMIC DNA]</scope>
    <source>
        <strain evidence="2 3">BCCO 10_0798</strain>
    </source>
</reference>
<dbReference type="PANTHER" id="PTHR42883">
    <property type="entry name" value="GLUCOSE-1-PHOSPHATE THYMIDYLTRANSFERASE"/>
    <property type="match status" value="1"/>
</dbReference>
<dbReference type="InterPro" id="IPR029044">
    <property type="entry name" value="Nucleotide-diphossugar_trans"/>
</dbReference>
<protein>
    <submittedName>
        <fullName evidence="2">Glucose-1-phosphate thymidylyltransferase</fullName>
        <ecNumber evidence="2">2.7.7.24</ecNumber>
    </submittedName>
</protein>
<comment type="caution">
    <text evidence="2">The sequence shown here is derived from an EMBL/GenBank/DDBJ whole genome shotgun (WGS) entry which is preliminary data.</text>
</comment>
<feature type="domain" description="Nucleotidyl transferase" evidence="1">
    <location>
        <begin position="2"/>
        <end position="236"/>
    </location>
</feature>
<dbReference type="InterPro" id="IPR005835">
    <property type="entry name" value="NTP_transferase_dom"/>
</dbReference>
<dbReference type="EMBL" id="JAXAVV010000014">
    <property type="protein sequence ID" value="MDX8053055.1"/>
    <property type="molecule type" value="Genomic_DNA"/>
</dbReference>
<name>A0ABU4TY22_9PSEU</name>
<dbReference type="InterPro" id="IPR005908">
    <property type="entry name" value="G1P_thy_trans_l"/>
</dbReference>
<dbReference type="SUPFAM" id="SSF53448">
    <property type="entry name" value="Nucleotide-diphospho-sugar transferases"/>
    <property type="match status" value="1"/>
</dbReference>
<organism evidence="2 3">
    <name type="scientific">Lentzea kristufekii</name>
    <dbReference type="NCBI Taxonomy" id="3095430"/>
    <lineage>
        <taxon>Bacteria</taxon>
        <taxon>Bacillati</taxon>
        <taxon>Actinomycetota</taxon>
        <taxon>Actinomycetes</taxon>
        <taxon>Pseudonocardiales</taxon>
        <taxon>Pseudonocardiaceae</taxon>
        <taxon>Lentzea</taxon>
    </lineage>
</organism>
<dbReference type="Gene3D" id="3.90.550.10">
    <property type="entry name" value="Spore Coat Polysaccharide Biosynthesis Protein SpsA, Chain A"/>
    <property type="match status" value="1"/>
</dbReference>
<sequence>MKALVLSGGLGTRLRPFTHSMAKQLVPVANKPVLQHCLENIRQIGVEEVGVVVGDRAADIRAAIGDGSDLGLRVTYIHQEQPLGLAHCVQVAQDFLGDDDFVMYLGDNVLADGITAAAATFEQRRPDAQLLVVKVPDPRQYGVAVIDRDHVVRALAEKPAVPRSDLAIVGVYFFTAAIHDAVRDLRPSARGELEITDALQVMVDGGKLVTAEEYTGYWKDTGSADELLECNRALLERITPAVHGDVDAESTTFGTVVVEAGAVVTRSRLVGPLVVGAGSVITGSYLGPSTSVGNGCVVTDSHVEDSILLEGSDVNGVRELRGSIIGRWARVSATGEQHSLVIGDHASAEVAA</sequence>
<accession>A0ABU4TY22</accession>
<dbReference type="Pfam" id="PF00483">
    <property type="entry name" value="NTP_transferase"/>
    <property type="match status" value="1"/>
</dbReference>
<keyword evidence="2" id="KW-0548">Nucleotidyltransferase</keyword>
<evidence type="ECO:0000259" key="1">
    <source>
        <dbReference type="Pfam" id="PF00483"/>
    </source>
</evidence>
<dbReference type="NCBIfam" id="TIGR01208">
    <property type="entry name" value="rmlA_long"/>
    <property type="match status" value="1"/>
</dbReference>
<proteinExistence type="predicted"/>
<keyword evidence="3" id="KW-1185">Reference proteome</keyword>